<dbReference type="InterPro" id="IPR051157">
    <property type="entry name" value="PDH/Transketolase"/>
</dbReference>
<dbReference type="Pfam" id="PF02779">
    <property type="entry name" value="Transket_pyr"/>
    <property type="match status" value="1"/>
</dbReference>
<accession>A0A2H0XB40</accession>
<evidence type="ECO:0000256" key="4">
    <source>
        <dbReference type="ARBA" id="ARBA00023052"/>
    </source>
</evidence>
<evidence type="ECO:0000313" key="7">
    <source>
        <dbReference type="Proteomes" id="UP000231252"/>
    </source>
</evidence>
<dbReference type="SUPFAM" id="SSF52922">
    <property type="entry name" value="TK C-terminal domain-like"/>
    <property type="match status" value="1"/>
</dbReference>
<dbReference type="Gene3D" id="3.40.50.920">
    <property type="match status" value="1"/>
</dbReference>
<dbReference type="InterPro" id="IPR020826">
    <property type="entry name" value="Transketolase_BS"/>
</dbReference>
<dbReference type="PANTHER" id="PTHR43825:SF1">
    <property type="entry name" value="TRANSKETOLASE-LIKE PYRIMIDINE-BINDING DOMAIN-CONTAINING PROTEIN"/>
    <property type="match status" value="1"/>
</dbReference>
<evidence type="ECO:0000256" key="3">
    <source>
        <dbReference type="ARBA" id="ARBA00022679"/>
    </source>
</evidence>
<comment type="similarity">
    <text evidence="2">Belongs to the transketolase family.</text>
</comment>
<keyword evidence="3" id="KW-0808">Transferase</keyword>
<comment type="caution">
    <text evidence="6">The sequence shown here is derived from an EMBL/GenBank/DDBJ whole genome shotgun (WGS) entry which is preliminary data.</text>
</comment>
<evidence type="ECO:0000256" key="2">
    <source>
        <dbReference type="ARBA" id="ARBA00007131"/>
    </source>
</evidence>
<protein>
    <submittedName>
        <fullName evidence="6">Transketolase</fullName>
    </submittedName>
</protein>
<dbReference type="EMBL" id="PEYU01000080">
    <property type="protein sequence ID" value="PIS22126.1"/>
    <property type="molecule type" value="Genomic_DNA"/>
</dbReference>
<evidence type="ECO:0000259" key="5">
    <source>
        <dbReference type="SMART" id="SM00861"/>
    </source>
</evidence>
<dbReference type="SUPFAM" id="SSF52518">
    <property type="entry name" value="Thiamin diphosphate-binding fold (THDP-binding)"/>
    <property type="match status" value="1"/>
</dbReference>
<dbReference type="PANTHER" id="PTHR43825">
    <property type="entry name" value="PYRUVATE DEHYDROGENASE E1 COMPONENT"/>
    <property type="match status" value="1"/>
</dbReference>
<reference evidence="7" key="1">
    <citation type="submission" date="2017-09" db="EMBL/GenBank/DDBJ databases">
        <title>Depth-based differentiation of microbial function through sediment-hosted aquifers and enrichment of novel symbionts in the deep terrestrial subsurface.</title>
        <authorList>
            <person name="Probst A.J."/>
            <person name="Ladd B."/>
            <person name="Jarett J.K."/>
            <person name="Geller-Mcgrath D.E."/>
            <person name="Sieber C.M.K."/>
            <person name="Emerson J.B."/>
            <person name="Anantharaman K."/>
            <person name="Thomas B.C."/>
            <person name="Malmstrom R."/>
            <person name="Stieglmeier M."/>
            <person name="Klingl A."/>
            <person name="Woyke T."/>
            <person name="Ryan C.M."/>
            <person name="Banfield J.F."/>
        </authorList>
    </citation>
    <scope>NUCLEOTIDE SEQUENCE [LARGE SCALE GENOMIC DNA]</scope>
</reference>
<dbReference type="InterPro" id="IPR033248">
    <property type="entry name" value="Transketolase_C"/>
</dbReference>
<dbReference type="InterPro" id="IPR005475">
    <property type="entry name" value="Transketolase-like_Pyr-bd"/>
</dbReference>
<dbReference type="InterPro" id="IPR009014">
    <property type="entry name" value="Transketo_C/PFOR_II"/>
</dbReference>
<evidence type="ECO:0000313" key="6">
    <source>
        <dbReference type="EMBL" id="PIS22126.1"/>
    </source>
</evidence>
<name>A0A2H0XB40_UNCKA</name>
<dbReference type="GO" id="GO:0016740">
    <property type="term" value="F:transferase activity"/>
    <property type="evidence" value="ECO:0007669"/>
    <property type="project" value="UniProtKB-KW"/>
</dbReference>
<dbReference type="PROSITE" id="PS00802">
    <property type="entry name" value="TRANSKETOLASE_2"/>
    <property type="match status" value="1"/>
</dbReference>
<feature type="domain" description="Transketolase-like pyrimidine-binding" evidence="5">
    <location>
        <begin position="5"/>
        <end position="171"/>
    </location>
</feature>
<dbReference type="Gene3D" id="3.40.50.970">
    <property type="match status" value="1"/>
</dbReference>
<dbReference type="CDD" id="cd07033">
    <property type="entry name" value="TPP_PYR_DXS_TK_like"/>
    <property type="match status" value="1"/>
</dbReference>
<evidence type="ECO:0000256" key="1">
    <source>
        <dbReference type="ARBA" id="ARBA00001964"/>
    </source>
</evidence>
<comment type="cofactor">
    <cofactor evidence="1">
        <name>thiamine diphosphate</name>
        <dbReference type="ChEBI" id="CHEBI:58937"/>
    </cofactor>
</comment>
<proteinExistence type="inferred from homology"/>
<dbReference type="SMART" id="SM00861">
    <property type="entry name" value="Transket_pyr"/>
    <property type="match status" value="1"/>
</dbReference>
<dbReference type="Proteomes" id="UP000231252">
    <property type="component" value="Unassembled WGS sequence"/>
</dbReference>
<dbReference type="FunFam" id="3.40.50.970:FF:000129">
    <property type="entry name" value="Transketolase"/>
    <property type="match status" value="1"/>
</dbReference>
<gene>
    <name evidence="6" type="ORF">COT50_03690</name>
</gene>
<organism evidence="6 7">
    <name type="scientific">candidate division WWE3 bacterium CG08_land_8_20_14_0_20_41_10</name>
    <dbReference type="NCBI Taxonomy" id="1975085"/>
    <lineage>
        <taxon>Bacteria</taxon>
        <taxon>Katanobacteria</taxon>
    </lineage>
</organism>
<dbReference type="AlphaFoldDB" id="A0A2H0XB40"/>
<dbReference type="InterPro" id="IPR029061">
    <property type="entry name" value="THDP-binding"/>
</dbReference>
<sequence length="309" mass="33370">MTEFKSTREGYGDALLELGESNPNVVVVCADLTKSTGSDKFVQKFPNRFFEVGVAEQNLAGISAGLALSGKTVFMVSYAAFSPGRNYDFIRTQICYSNANVKIIGSHAGFSDGPDGATHQMLEDVAMMRVLPNTTVISPCDYWEAKKSTLASAKVNSPVYIRLYREATPPITKKEDVFKVGKWQILKEGADVCILAHGPVIAEALATCEILTDHKISTQIVNASTIKPLDTELLLGLADKFKALFAVEEHQKAGGLGGAMCEFLSSKKPTKVVILGADSCFGESGTYHELLIKYKLDKNGIAEAVLKSS</sequence>
<keyword evidence="4" id="KW-0786">Thiamine pyrophosphate</keyword>
<dbReference type="Pfam" id="PF02780">
    <property type="entry name" value="Transketolase_C"/>
    <property type="match status" value="1"/>
</dbReference>